<evidence type="ECO:0000256" key="1">
    <source>
        <dbReference type="ARBA" id="ARBA00003330"/>
    </source>
</evidence>
<organism evidence="13 14">
    <name type="scientific">Actinomadura spongiicola</name>
    <dbReference type="NCBI Taxonomy" id="2303421"/>
    <lineage>
        <taxon>Bacteria</taxon>
        <taxon>Bacillati</taxon>
        <taxon>Actinomycetota</taxon>
        <taxon>Actinomycetes</taxon>
        <taxon>Streptosporangiales</taxon>
        <taxon>Thermomonosporaceae</taxon>
        <taxon>Actinomadura</taxon>
    </lineage>
</organism>
<evidence type="ECO:0000259" key="12">
    <source>
        <dbReference type="PROSITE" id="PS51352"/>
    </source>
</evidence>
<dbReference type="AlphaFoldDB" id="A0A372GPP0"/>
<dbReference type="InterPro" id="IPR000866">
    <property type="entry name" value="AhpC/TSA"/>
</dbReference>
<keyword evidence="7" id="KW-0676">Redox-active center</keyword>
<gene>
    <name evidence="13" type="ORF">D0T12_01970</name>
</gene>
<comment type="function">
    <text evidence="1">Thiol-specific peroxidase that catalyzes the reduction of hydrogen peroxide and organic hydroperoxides to water and alcohols, respectively. Plays a role in cell protection against oxidative stress by detoxifying peroxides and as sensor of hydrogen peroxide-mediated signaling events.</text>
</comment>
<evidence type="ECO:0000256" key="7">
    <source>
        <dbReference type="ARBA" id="ARBA00023284"/>
    </source>
</evidence>
<evidence type="ECO:0000256" key="9">
    <source>
        <dbReference type="ARBA" id="ARBA00038489"/>
    </source>
</evidence>
<evidence type="ECO:0000256" key="6">
    <source>
        <dbReference type="ARBA" id="ARBA00023157"/>
    </source>
</evidence>
<dbReference type="GO" id="GO:0005737">
    <property type="term" value="C:cytoplasm"/>
    <property type="evidence" value="ECO:0007669"/>
    <property type="project" value="TreeGrafter"/>
</dbReference>
<dbReference type="EC" id="1.11.1.24" evidence="2"/>
<dbReference type="GO" id="GO:0034599">
    <property type="term" value="P:cellular response to oxidative stress"/>
    <property type="evidence" value="ECO:0007669"/>
    <property type="project" value="TreeGrafter"/>
</dbReference>
<dbReference type="InterPro" id="IPR013766">
    <property type="entry name" value="Thioredoxin_domain"/>
</dbReference>
<dbReference type="OrthoDB" id="9809746at2"/>
<protein>
    <recommendedName>
        <fullName evidence="2">thioredoxin-dependent peroxiredoxin</fullName>
        <ecNumber evidence="2">1.11.1.24</ecNumber>
    </recommendedName>
    <alternativeName>
        <fullName evidence="10">Bacterioferritin comigratory protein</fullName>
    </alternativeName>
    <alternativeName>
        <fullName evidence="8">Thioredoxin peroxidase</fullName>
    </alternativeName>
</protein>
<evidence type="ECO:0000256" key="8">
    <source>
        <dbReference type="ARBA" id="ARBA00032824"/>
    </source>
</evidence>
<sequence length="158" mass="17261">MLQAGSPVPEIALQDTEGRVVRLSDFQGERAVLIYFLRATSCPVCNRHVQDLIRSRDEFAANGVQVLIAAPDGRAKADAWKARRLVPFPVLVGREGSPHETFGLHRKVFGTMRQSGSVLIDSQGIVRHVHGATMPTSGYDKKAINAAIRRLRAHAPGT</sequence>
<dbReference type="PANTHER" id="PTHR42801">
    <property type="entry name" value="THIOREDOXIN-DEPENDENT PEROXIDE REDUCTASE"/>
    <property type="match status" value="1"/>
</dbReference>
<dbReference type="Pfam" id="PF00578">
    <property type="entry name" value="AhpC-TSA"/>
    <property type="match status" value="1"/>
</dbReference>
<evidence type="ECO:0000256" key="10">
    <source>
        <dbReference type="ARBA" id="ARBA00041373"/>
    </source>
</evidence>
<dbReference type="InterPro" id="IPR050924">
    <property type="entry name" value="Peroxiredoxin_BCP/PrxQ"/>
</dbReference>
<evidence type="ECO:0000256" key="3">
    <source>
        <dbReference type="ARBA" id="ARBA00022559"/>
    </source>
</evidence>
<keyword evidence="4" id="KW-0049">Antioxidant</keyword>
<comment type="caution">
    <text evidence="13">The sequence shown here is derived from an EMBL/GenBank/DDBJ whole genome shotgun (WGS) entry which is preliminary data.</text>
</comment>
<dbReference type="EMBL" id="QVNQ01000001">
    <property type="protein sequence ID" value="RFS87043.1"/>
    <property type="molecule type" value="Genomic_DNA"/>
</dbReference>
<dbReference type="PANTHER" id="PTHR42801:SF4">
    <property type="entry name" value="AHPC_TSA FAMILY PROTEIN"/>
    <property type="match status" value="1"/>
</dbReference>
<proteinExistence type="inferred from homology"/>
<evidence type="ECO:0000256" key="5">
    <source>
        <dbReference type="ARBA" id="ARBA00023002"/>
    </source>
</evidence>
<evidence type="ECO:0000313" key="14">
    <source>
        <dbReference type="Proteomes" id="UP000262882"/>
    </source>
</evidence>
<evidence type="ECO:0000256" key="2">
    <source>
        <dbReference type="ARBA" id="ARBA00013017"/>
    </source>
</evidence>
<keyword evidence="3" id="KW-0575">Peroxidase</keyword>
<name>A0A372GPP0_9ACTN</name>
<evidence type="ECO:0000313" key="13">
    <source>
        <dbReference type="EMBL" id="RFS87043.1"/>
    </source>
</evidence>
<dbReference type="RefSeq" id="WP_117397496.1">
    <property type="nucleotide sequence ID" value="NZ_QVNQ01000001.1"/>
</dbReference>
<dbReference type="Gene3D" id="3.40.30.10">
    <property type="entry name" value="Glutaredoxin"/>
    <property type="match status" value="1"/>
</dbReference>
<keyword evidence="6" id="KW-1015">Disulfide bond</keyword>
<reference evidence="13 14" key="1">
    <citation type="submission" date="2018-08" db="EMBL/GenBank/DDBJ databases">
        <title>Actinomadura spongicola sp. nov., isolated from marine sponge Leucetta chagosensis.</title>
        <authorList>
            <person name="Li L."/>
            <person name="Lin H.W."/>
        </authorList>
    </citation>
    <scope>NUCLEOTIDE SEQUENCE [LARGE SCALE GENOMIC DNA]</scope>
    <source>
        <strain evidence="13 14">LHW52907</strain>
    </source>
</reference>
<dbReference type="GO" id="GO:0008379">
    <property type="term" value="F:thioredoxin peroxidase activity"/>
    <property type="evidence" value="ECO:0007669"/>
    <property type="project" value="TreeGrafter"/>
</dbReference>
<keyword evidence="14" id="KW-1185">Reference proteome</keyword>
<dbReference type="SUPFAM" id="SSF52833">
    <property type="entry name" value="Thioredoxin-like"/>
    <property type="match status" value="1"/>
</dbReference>
<dbReference type="GO" id="GO:0045454">
    <property type="term" value="P:cell redox homeostasis"/>
    <property type="evidence" value="ECO:0007669"/>
    <property type="project" value="TreeGrafter"/>
</dbReference>
<evidence type="ECO:0000256" key="11">
    <source>
        <dbReference type="ARBA" id="ARBA00049091"/>
    </source>
</evidence>
<feature type="domain" description="Thioredoxin" evidence="12">
    <location>
        <begin position="2"/>
        <end position="153"/>
    </location>
</feature>
<dbReference type="Proteomes" id="UP000262882">
    <property type="component" value="Unassembled WGS sequence"/>
</dbReference>
<comment type="similarity">
    <text evidence="9">Belongs to the peroxiredoxin family. BCP/PrxQ subfamily.</text>
</comment>
<dbReference type="InterPro" id="IPR036249">
    <property type="entry name" value="Thioredoxin-like_sf"/>
</dbReference>
<dbReference type="PROSITE" id="PS51352">
    <property type="entry name" value="THIOREDOXIN_2"/>
    <property type="match status" value="1"/>
</dbReference>
<comment type="catalytic activity">
    <reaction evidence="11">
        <text>a hydroperoxide + [thioredoxin]-dithiol = an alcohol + [thioredoxin]-disulfide + H2O</text>
        <dbReference type="Rhea" id="RHEA:62620"/>
        <dbReference type="Rhea" id="RHEA-COMP:10698"/>
        <dbReference type="Rhea" id="RHEA-COMP:10700"/>
        <dbReference type="ChEBI" id="CHEBI:15377"/>
        <dbReference type="ChEBI" id="CHEBI:29950"/>
        <dbReference type="ChEBI" id="CHEBI:30879"/>
        <dbReference type="ChEBI" id="CHEBI:35924"/>
        <dbReference type="ChEBI" id="CHEBI:50058"/>
        <dbReference type="EC" id="1.11.1.24"/>
    </reaction>
</comment>
<keyword evidence="5" id="KW-0560">Oxidoreductase</keyword>
<evidence type="ECO:0000256" key="4">
    <source>
        <dbReference type="ARBA" id="ARBA00022862"/>
    </source>
</evidence>
<accession>A0A372GPP0</accession>